<proteinExistence type="predicted"/>
<organism evidence="2 3">
    <name type="scientific">Oopsacas minuta</name>
    <dbReference type="NCBI Taxonomy" id="111878"/>
    <lineage>
        <taxon>Eukaryota</taxon>
        <taxon>Metazoa</taxon>
        <taxon>Porifera</taxon>
        <taxon>Hexactinellida</taxon>
        <taxon>Hexasterophora</taxon>
        <taxon>Lyssacinosida</taxon>
        <taxon>Leucopsacidae</taxon>
        <taxon>Oopsacas</taxon>
    </lineage>
</organism>
<dbReference type="EMBL" id="JAKMXF010000199">
    <property type="protein sequence ID" value="KAI6655342.1"/>
    <property type="molecule type" value="Genomic_DNA"/>
</dbReference>
<evidence type="ECO:0000313" key="3">
    <source>
        <dbReference type="Proteomes" id="UP001165289"/>
    </source>
</evidence>
<reference evidence="2 3" key="1">
    <citation type="journal article" date="2023" name="BMC Biol.">
        <title>The compact genome of the sponge Oopsacas minuta (Hexactinellida) is lacking key metazoan core genes.</title>
        <authorList>
            <person name="Santini S."/>
            <person name="Schenkelaars Q."/>
            <person name="Jourda C."/>
            <person name="Duchesne M."/>
            <person name="Belahbib H."/>
            <person name="Rocher C."/>
            <person name="Selva M."/>
            <person name="Riesgo A."/>
            <person name="Vervoort M."/>
            <person name="Leys S.P."/>
            <person name="Kodjabachian L."/>
            <person name="Le Bivic A."/>
            <person name="Borchiellini C."/>
            <person name="Claverie J.M."/>
            <person name="Renard E."/>
        </authorList>
    </citation>
    <scope>NUCLEOTIDE SEQUENCE [LARGE SCALE GENOMIC DNA]</scope>
    <source>
        <strain evidence="2">SPO-2</strain>
    </source>
</reference>
<dbReference type="Proteomes" id="UP001165289">
    <property type="component" value="Unassembled WGS sequence"/>
</dbReference>
<dbReference type="Pfam" id="PF21787">
    <property type="entry name" value="TNP-like_RNaseH_N"/>
    <property type="match status" value="1"/>
</dbReference>
<evidence type="ECO:0000259" key="1">
    <source>
        <dbReference type="Pfam" id="PF21787"/>
    </source>
</evidence>
<sequence>MGFYEGIRIPLSLTQINDIRQLNDLLKEIENHSAPTNSPETFQHHVREATGSIRKAIDSLLTGEESGNQQPLLSSLQFILCQLDNALIAKTMRRYNIETLVLSLKCQLISPVCYRYLQSLDCLSLPHLSTLKRLYSNFGLDSEFTNYLKQSVTQFNKWERNVVIQMDEIHVKSTFTYKGGKIIGSSLNPTDPAKTVFAFMISSLSSIVRLLPCSSSSAEVLFPIIKDVIRDVEACGLSVHVLYFENIQVASTAVFEEIRKLYKSDQHSVAKLALRLTSKACWPSTLERQNVSLALRIFDESTAAALNVSYQSRYHTSTNSQTTDFIAIICNVWKLFNINTPNKGILHKDEFSVPLTYNDIRFMFLQRVVDWAECWRVMPDKRGKLSPQTFTSFRHSCIALPCIVNHLTGNCGYSYVLSSFLQNDPLEHHFGLYRMMSGAQCHISYCQVLETERRIKLSSILKLFSKKPVEDSISLKNFLESCSSSCDQDSHASFSLEMYLSAIQGYSGIELNKQILQSLSFIAGHSVHAYYKHSTKCQSCHLFLTENKEMEIEEPSDSEYRLIQIIDRGSLKWPSSDVIDAIITLWKVFSSIESQSSIFNNFITGPSRSILIQLTTSLIEDEQAEVWRVLCDECGTLMWDVLAKLLTATSNCLISNKIKNMNSQLPLKP</sequence>
<gene>
    <name evidence="2" type="ORF">LOD99_2177</name>
</gene>
<keyword evidence="3" id="KW-1185">Reference proteome</keyword>
<accession>A0AAV7K265</accession>
<comment type="caution">
    <text evidence="2">The sequence shown here is derived from an EMBL/GenBank/DDBJ whole genome shotgun (WGS) entry which is preliminary data.</text>
</comment>
<dbReference type="AlphaFoldDB" id="A0AAV7K265"/>
<protein>
    <submittedName>
        <fullName evidence="2">Transposable element P transposase</fullName>
    </submittedName>
</protein>
<evidence type="ECO:0000313" key="2">
    <source>
        <dbReference type="EMBL" id="KAI6655342.1"/>
    </source>
</evidence>
<dbReference type="InterPro" id="IPR048365">
    <property type="entry name" value="TNP-like_RNaseH_N"/>
</dbReference>
<feature type="domain" description="Transposable element P transposase-like RNase H" evidence="1">
    <location>
        <begin position="138"/>
        <end position="247"/>
    </location>
</feature>
<name>A0AAV7K265_9METZ</name>